<sequence length="282" mass="31907">MCHNTVKCDVQYQYSFKDKLPLVNVMTEKRAPNKMHCAAYCTKESHCKAFGIDSKDICFLLNEYMNEDFCSDHACTDKDGVKIYKGPPKPTTDALPTGRTGSMNEIEHPNQGIPIVPTVTVPFVVQNIPVVASVPVTANPRNEIDINCPETKVLEGFKAKGFFFDGQHMEYYRCFTLEDGNPFTEDDPVYISQEDSSGQCPQDYAVNKISLTFEGSNLVSFRIKCKKLKSELVERDTIEKLSPEPPDALCEETHVMVGLEIQLHQVPHFISFLCQKRNDEYD</sequence>
<reference evidence="2 3" key="1">
    <citation type="submission" date="2021-06" db="EMBL/GenBank/DDBJ databases">
        <title>Caerostris darwini draft genome.</title>
        <authorList>
            <person name="Kono N."/>
            <person name="Arakawa K."/>
        </authorList>
    </citation>
    <scope>NUCLEOTIDE SEQUENCE [LARGE SCALE GENOMIC DNA]</scope>
</reference>
<feature type="region of interest" description="Disordered" evidence="1">
    <location>
        <begin position="86"/>
        <end position="107"/>
    </location>
</feature>
<gene>
    <name evidence="2" type="primary">AVEN_74537_1</name>
    <name evidence="2" type="ORF">CDAR_220521</name>
</gene>
<evidence type="ECO:0008006" key="4">
    <source>
        <dbReference type="Google" id="ProtNLM"/>
    </source>
</evidence>
<evidence type="ECO:0000313" key="3">
    <source>
        <dbReference type="Proteomes" id="UP001054837"/>
    </source>
</evidence>
<proteinExistence type="predicted"/>
<dbReference type="Proteomes" id="UP001054837">
    <property type="component" value="Unassembled WGS sequence"/>
</dbReference>
<organism evidence="2 3">
    <name type="scientific">Caerostris darwini</name>
    <dbReference type="NCBI Taxonomy" id="1538125"/>
    <lineage>
        <taxon>Eukaryota</taxon>
        <taxon>Metazoa</taxon>
        <taxon>Ecdysozoa</taxon>
        <taxon>Arthropoda</taxon>
        <taxon>Chelicerata</taxon>
        <taxon>Arachnida</taxon>
        <taxon>Araneae</taxon>
        <taxon>Araneomorphae</taxon>
        <taxon>Entelegynae</taxon>
        <taxon>Araneoidea</taxon>
        <taxon>Araneidae</taxon>
        <taxon>Caerostris</taxon>
    </lineage>
</organism>
<keyword evidence="3" id="KW-1185">Reference proteome</keyword>
<evidence type="ECO:0000256" key="1">
    <source>
        <dbReference type="SAM" id="MobiDB-lite"/>
    </source>
</evidence>
<dbReference type="AlphaFoldDB" id="A0AAV4UFI9"/>
<accession>A0AAV4UFI9</accession>
<comment type="caution">
    <text evidence="2">The sequence shown here is derived from an EMBL/GenBank/DDBJ whole genome shotgun (WGS) entry which is preliminary data.</text>
</comment>
<dbReference type="EMBL" id="BPLQ01011204">
    <property type="protein sequence ID" value="GIY56567.1"/>
    <property type="molecule type" value="Genomic_DNA"/>
</dbReference>
<name>A0AAV4UFI9_9ARAC</name>
<evidence type="ECO:0000313" key="2">
    <source>
        <dbReference type="EMBL" id="GIY56567.1"/>
    </source>
</evidence>
<protein>
    <recommendedName>
        <fullName evidence="4">Apple domain-containing protein</fullName>
    </recommendedName>
</protein>